<evidence type="ECO:0000259" key="6">
    <source>
        <dbReference type="Pfam" id="PF07714"/>
    </source>
</evidence>
<evidence type="ECO:0000256" key="1">
    <source>
        <dbReference type="ARBA" id="ARBA00022679"/>
    </source>
</evidence>
<sequence>MTQQPSPSIPFLPGYSSDREETTAAIPPAVATVVYMGMAFRDEIELLRQIRHPNVVQFLGALTQSSPMMIVVECFAKGE</sequence>
<evidence type="ECO:0000313" key="8">
    <source>
        <dbReference type="Proteomes" id="UP000326396"/>
    </source>
</evidence>
<dbReference type="GO" id="GO:0005524">
    <property type="term" value="F:ATP binding"/>
    <property type="evidence" value="ECO:0007669"/>
    <property type="project" value="UniProtKB-KW"/>
</dbReference>
<feature type="domain" description="Serine-threonine/tyrosine-protein kinase catalytic" evidence="6">
    <location>
        <begin position="39"/>
        <end position="78"/>
    </location>
</feature>
<evidence type="ECO:0000256" key="3">
    <source>
        <dbReference type="ARBA" id="ARBA00022777"/>
    </source>
</evidence>
<proteinExistence type="predicted"/>
<dbReference type="EMBL" id="SZYD01000012">
    <property type="protein sequence ID" value="KAD4585114.1"/>
    <property type="molecule type" value="Genomic_DNA"/>
</dbReference>
<keyword evidence="4" id="KW-0067">ATP-binding</keyword>
<dbReference type="FunFam" id="3.30.200.20:FF:000180">
    <property type="entry name" value="serine/threonine-protein kinase STY46-like"/>
    <property type="match status" value="1"/>
</dbReference>
<keyword evidence="8" id="KW-1185">Reference proteome</keyword>
<gene>
    <name evidence="7" type="ORF">E3N88_22715</name>
</gene>
<dbReference type="GO" id="GO:0004672">
    <property type="term" value="F:protein kinase activity"/>
    <property type="evidence" value="ECO:0007669"/>
    <property type="project" value="InterPro"/>
</dbReference>
<keyword evidence="3" id="KW-0418">Kinase</keyword>
<evidence type="ECO:0000256" key="2">
    <source>
        <dbReference type="ARBA" id="ARBA00022741"/>
    </source>
</evidence>
<dbReference type="InterPro" id="IPR001245">
    <property type="entry name" value="Ser-Thr/Tyr_kinase_cat_dom"/>
</dbReference>
<accession>A0A5N6NBG0</accession>
<dbReference type="Pfam" id="PF07714">
    <property type="entry name" value="PK_Tyr_Ser-Thr"/>
    <property type="match status" value="1"/>
</dbReference>
<organism evidence="7 8">
    <name type="scientific">Mikania micrantha</name>
    <name type="common">bitter vine</name>
    <dbReference type="NCBI Taxonomy" id="192012"/>
    <lineage>
        <taxon>Eukaryota</taxon>
        <taxon>Viridiplantae</taxon>
        <taxon>Streptophyta</taxon>
        <taxon>Embryophyta</taxon>
        <taxon>Tracheophyta</taxon>
        <taxon>Spermatophyta</taxon>
        <taxon>Magnoliopsida</taxon>
        <taxon>eudicotyledons</taxon>
        <taxon>Gunneridae</taxon>
        <taxon>Pentapetalae</taxon>
        <taxon>asterids</taxon>
        <taxon>campanulids</taxon>
        <taxon>Asterales</taxon>
        <taxon>Asteraceae</taxon>
        <taxon>Asteroideae</taxon>
        <taxon>Heliantheae alliance</taxon>
        <taxon>Eupatorieae</taxon>
        <taxon>Mikania</taxon>
    </lineage>
</organism>
<evidence type="ECO:0000256" key="4">
    <source>
        <dbReference type="ARBA" id="ARBA00022840"/>
    </source>
</evidence>
<name>A0A5N6NBG0_9ASTR</name>
<reference evidence="7 8" key="1">
    <citation type="submission" date="2019-05" db="EMBL/GenBank/DDBJ databases">
        <title>Mikania micrantha, genome provides insights into the molecular mechanism of rapid growth.</title>
        <authorList>
            <person name="Liu B."/>
        </authorList>
    </citation>
    <scope>NUCLEOTIDE SEQUENCE [LARGE SCALE GENOMIC DNA]</scope>
    <source>
        <strain evidence="7">NLD-2019</strain>
        <tissue evidence="7">Leaf</tissue>
    </source>
</reference>
<evidence type="ECO:0000256" key="5">
    <source>
        <dbReference type="SAM" id="MobiDB-lite"/>
    </source>
</evidence>
<evidence type="ECO:0000313" key="7">
    <source>
        <dbReference type="EMBL" id="KAD4585114.1"/>
    </source>
</evidence>
<keyword evidence="1" id="KW-0808">Transferase</keyword>
<comment type="caution">
    <text evidence="7">The sequence shown here is derived from an EMBL/GenBank/DDBJ whole genome shotgun (WGS) entry which is preliminary data.</text>
</comment>
<dbReference type="Proteomes" id="UP000326396">
    <property type="component" value="Linkage Group LG2"/>
</dbReference>
<dbReference type="InterPro" id="IPR011009">
    <property type="entry name" value="Kinase-like_dom_sf"/>
</dbReference>
<protein>
    <recommendedName>
        <fullName evidence="6">Serine-threonine/tyrosine-protein kinase catalytic domain-containing protein</fullName>
    </recommendedName>
</protein>
<dbReference type="Gene3D" id="3.30.200.20">
    <property type="entry name" value="Phosphorylase Kinase, domain 1"/>
    <property type="match status" value="1"/>
</dbReference>
<feature type="region of interest" description="Disordered" evidence="5">
    <location>
        <begin position="1"/>
        <end position="20"/>
    </location>
</feature>
<dbReference type="SUPFAM" id="SSF56112">
    <property type="entry name" value="Protein kinase-like (PK-like)"/>
    <property type="match status" value="1"/>
</dbReference>
<keyword evidence="2" id="KW-0547">Nucleotide-binding</keyword>
<dbReference type="AlphaFoldDB" id="A0A5N6NBG0"/>
<dbReference type="OrthoDB" id="1741559at2759"/>